<comment type="caution">
    <text evidence="4">The sequence shown here is derived from an EMBL/GenBank/DDBJ whole genome shotgun (WGS) entry which is preliminary data.</text>
</comment>
<evidence type="ECO:0000313" key="5">
    <source>
        <dbReference type="Proteomes" id="UP000693970"/>
    </source>
</evidence>
<dbReference type="PANTHER" id="PTHR22870">
    <property type="entry name" value="REGULATOR OF CHROMOSOME CONDENSATION"/>
    <property type="match status" value="1"/>
</dbReference>
<feature type="repeat" description="RCC1" evidence="2">
    <location>
        <begin position="534"/>
        <end position="587"/>
    </location>
</feature>
<dbReference type="OrthoDB" id="10256179at2759"/>
<keyword evidence="5" id="KW-1185">Reference proteome</keyword>
<gene>
    <name evidence="4" type="ORF">IV203_026470</name>
</gene>
<feature type="compositionally biased region" description="Basic and acidic residues" evidence="3">
    <location>
        <begin position="23"/>
        <end position="35"/>
    </location>
</feature>
<feature type="compositionally biased region" description="Basic and acidic residues" evidence="3">
    <location>
        <begin position="43"/>
        <end position="54"/>
    </location>
</feature>
<feature type="repeat" description="RCC1" evidence="2">
    <location>
        <begin position="354"/>
        <end position="407"/>
    </location>
</feature>
<evidence type="ECO:0000313" key="4">
    <source>
        <dbReference type="EMBL" id="KAG7363110.1"/>
    </source>
</evidence>
<name>A0A9K3LIN3_9STRA</name>
<feature type="repeat" description="RCC1" evidence="2">
    <location>
        <begin position="297"/>
        <end position="353"/>
    </location>
</feature>
<dbReference type="Proteomes" id="UP000693970">
    <property type="component" value="Unassembled WGS sequence"/>
</dbReference>
<reference evidence="4" key="2">
    <citation type="submission" date="2021-04" db="EMBL/GenBank/DDBJ databases">
        <authorList>
            <person name="Podell S."/>
        </authorList>
    </citation>
    <scope>NUCLEOTIDE SEQUENCE</scope>
    <source>
        <strain evidence="4">Hildebrandi</strain>
    </source>
</reference>
<feature type="repeat" description="RCC1" evidence="2">
    <location>
        <begin position="238"/>
        <end position="291"/>
    </location>
</feature>
<proteinExistence type="predicted"/>
<reference evidence="4" key="1">
    <citation type="journal article" date="2021" name="Sci. Rep.">
        <title>Diploid genomic architecture of Nitzschia inconspicua, an elite biomass production diatom.</title>
        <authorList>
            <person name="Oliver A."/>
            <person name="Podell S."/>
            <person name="Pinowska A."/>
            <person name="Traller J.C."/>
            <person name="Smith S.R."/>
            <person name="McClure R."/>
            <person name="Beliaev A."/>
            <person name="Bohutskyi P."/>
            <person name="Hill E.A."/>
            <person name="Rabines A."/>
            <person name="Zheng H."/>
            <person name="Allen L.Z."/>
            <person name="Kuo A."/>
            <person name="Grigoriev I.V."/>
            <person name="Allen A.E."/>
            <person name="Hazlebeck D."/>
            <person name="Allen E.E."/>
        </authorList>
    </citation>
    <scope>NUCLEOTIDE SEQUENCE</scope>
    <source>
        <strain evidence="4">Hildebrandi</strain>
    </source>
</reference>
<dbReference type="AlphaFoldDB" id="A0A9K3LIN3"/>
<dbReference type="InterPro" id="IPR000408">
    <property type="entry name" value="Reg_chr_condens"/>
</dbReference>
<dbReference type="InterPro" id="IPR051210">
    <property type="entry name" value="Ub_ligase/GEF_domain"/>
</dbReference>
<dbReference type="PANTHER" id="PTHR22870:SF360">
    <property type="entry name" value="ULTRAVIOLET-B RECEPTOR UVR8"/>
    <property type="match status" value="1"/>
</dbReference>
<protein>
    <submittedName>
        <fullName evidence="4">Regulator of chromosome condensation 1/beta-lactamase-inhibitor protein II</fullName>
    </submittedName>
</protein>
<dbReference type="PROSITE" id="PS00626">
    <property type="entry name" value="RCC1_2"/>
    <property type="match status" value="2"/>
</dbReference>
<dbReference type="EMBL" id="JAGRRH010000010">
    <property type="protein sequence ID" value="KAG7363110.1"/>
    <property type="molecule type" value="Genomic_DNA"/>
</dbReference>
<evidence type="ECO:0000256" key="1">
    <source>
        <dbReference type="ARBA" id="ARBA00022737"/>
    </source>
</evidence>
<dbReference type="Pfam" id="PF13540">
    <property type="entry name" value="RCC1_2"/>
    <property type="match status" value="1"/>
</dbReference>
<evidence type="ECO:0000256" key="3">
    <source>
        <dbReference type="SAM" id="MobiDB-lite"/>
    </source>
</evidence>
<accession>A0A9K3LIN3</accession>
<dbReference type="Pfam" id="PF00415">
    <property type="entry name" value="RCC1"/>
    <property type="match status" value="4"/>
</dbReference>
<feature type="region of interest" description="Disordered" evidence="3">
    <location>
        <begin position="23"/>
        <end position="60"/>
    </location>
</feature>
<dbReference type="PROSITE" id="PS50012">
    <property type="entry name" value="RCC1_3"/>
    <property type="match status" value="5"/>
</dbReference>
<organism evidence="4 5">
    <name type="scientific">Nitzschia inconspicua</name>
    <dbReference type="NCBI Taxonomy" id="303405"/>
    <lineage>
        <taxon>Eukaryota</taxon>
        <taxon>Sar</taxon>
        <taxon>Stramenopiles</taxon>
        <taxon>Ochrophyta</taxon>
        <taxon>Bacillariophyta</taxon>
        <taxon>Bacillariophyceae</taxon>
        <taxon>Bacillariophycidae</taxon>
        <taxon>Bacillariales</taxon>
        <taxon>Bacillariaceae</taxon>
        <taxon>Nitzschia</taxon>
    </lineage>
</organism>
<dbReference type="CDD" id="cd09917">
    <property type="entry name" value="F-box_SF"/>
    <property type="match status" value="1"/>
</dbReference>
<keyword evidence="1" id="KW-0677">Repeat</keyword>
<sequence length="711" mass="76929">MPKLTAQEKLDRKKLLEEKREARRLAKEKKEEEKAAAVAQGDDSIKDAKHDSKKPQTVTTTAALESSVVKRKCHFWILSDESLNHVLWFLSARDLGALTSTCRRLSNQLVEARISYVWCRLHDNINQPQLFTSEAARNIPVDMCDGLEDARRVVEESFMGGDTGRIVSTGKARKEFAIEFVSYARFLQEAVLGYSTQSYGGKFPTVLPKFVNGRFVSVSPEHTVCRVGGGGNVGAGGSGVATWGVGKRGQLGHGKRDDERSPRMLMGGIGYGIRIVQVAAGGGLVRVAHSLLLTSTGRVLSFGTGQYGALGHGYSAGKQLPDVLRPQYIEALSGIRCVCVAAGELHSACVSVDGDVYTWGDGFCGQGGHGDKRPHVIPKQVTKGGLEDECVSHVSCGARHTLAVTEDGEVYSWGLGHFGVLGRSFTPFDHEPDAALAGMGEELEVAFNFVQYQDQAAPPIRPAEAPQMNNGDNSATGNPYNFEELMAHLDMVANLSLEDSSDQCIPKRIDSLVGVKIVGSSAGHRHTLLLDEQGGLYSCGAGVTGCLGHGDNESHMFPMKINAFDEENIRIMQFSAGVDMSMAVSTKGDVYSFGKTDGGRIGLGLQKAHVTTPRKVPLSCEGKPLKAVDVECGYVHSVVVGLNGTIHVCGGVGIEGEADGQHGSGVLTQEPDFNIWHRIKEPKEHSIKTERWKKYGKYEVRGRQKMMTEEK</sequence>
<evidence type="ECO:0000256" key="2">
    <source>
        <dbReference type="PROSITE-ProRule" id="PRU00235"/>
    </source>
</evidence>
<feature type="repeat" description="RCC1" evidence="2">
    <location>
        <begin position="588"/>
        <end position="643"/>
    </location>
</feature>